<dbReference type="AlphaFoldDB" id="A0A2A9FCG9"/>
<reference evidence="2 3" key="1">
    <citation type="submission" date="2017-10" db="EMBL/GenBank/DDBJ databases">
        <title>Sequencing the genomes of 1000 actinobacteria strains.</title>
        <authorList>
            <person name="Klenk H.-P."/>
        </authorList>
    </citation>
    <scope>NUCLEOTIDE SEQUENCE [LARGE SCALE GENOMIC DNA]</scope>
    <source>
        <strain evidence="2 3">DSM 46092</strain>
    </source>
</reference>
<organism evidence="2 3">
    <name type="scientific">Amycolatopsis sulphurea</name>
    <dbReference type="NCBI Taxonomy" id="76022"/>
    <lineage>
        <taxon>Bacteria</taxon>
        <taxon>Bacillati</taxon>
        <taxon>Actinomycetota</taxon>
        <taxon>Actinomycetes</taxon>
        <taxon>Pseudonocardiales</taxon>
        <taxon>Pseudonocardiaceae</taxon>
        <taxon>Amycolatopsis</taxon>
    </lineage>
</organism>
<evidence type="ECO:0000259" key="1">
    <source>
        <dbReference type="Pfam" id="PF09509"/>
    </source>
</evidence>
<protein>
    <submittedName>
        <fullName evidence="2">Uncharacterized protein Ymh</fullName>
    </submittedName>
</protein>
<sequence>MTPDDAAERLRALRAEAASLPTSTSSAEFSSWHLRVRSVLNRVLGETHHITEGFSDIRWTPAAYTLGDASAFTDTFRATIPEAQGVLDAAIAELDFLADDTPIADESGVDPELWEHVAPEIRAGAWGKVASQAVIFTEDRVRKWAGRPVGEIGKDLAVATFGKAGQFQMGKTEGENEGWQLFAQGIARALRNVDAHRIQDRPDHKRYALGLVGACSLLLTQMRYEHGNRFKDTAPASSGSE</sequence>
<evidence type="ECO:0000313" key="3">
    <source>
        <dbReference type="Proteomes" id="UP000243542"/>
    </source>
</evidence>
<keyword evidence="3" id="KW-1185">Reference proteome</keyword>
<dbReference type="EMBL" id="PDJK01000002">
    <property type="protein sequence ID" value="PFG48129.1"/>
    <property type="molecule type" value="Genomic_DNA"/>
</dbReference>
<name>A0A2A9FCG9_9PSEU</name>
<evidence type="ECO:0000313" key="2">
    <source>
        <dbReference type="EMBL" id="PFG48129.1"/>
    </source>
</evidence>
<dbReference type="RefSeq" id="WP_141544457.1">
    <property type="nucleotide sequence ID" value="NZ_JBIAKZ010000002.1"/>
</dbReference>
<comment type="caution">
    <text evidence="2">The sequence shown here is derived from an EMBL/GenBank/DDBJ whole genome shotgun (WGS) entry which is preliminary data.</text>
</comment>
<accession>A0A2A9FCG9</accession>
<dbReference type="Pfam" id="PF09509">
    <property type="entry name" value="Hypoth_Ymh"/>
    <property type="match status" value="1"/>
</dbReference>
<feature type="domain" description="Conserved hypothetical protein CHP02391" evidence="1">
    <location>
        <begin position="108"/>
        <end position="221"/>
    </location>
</feature>
<dbReference type="InterPro" id="IPR012654">
    <property type="entry name" value="CHP02391"/>
</dbReference>
<proteinExistence type="predicted"/>
<gene>
    <name evidence="2" type="ORF">ATK36_3203</name>
</gene>
<dbReference type="Proteomes" id="UP000243542">
    <property type="component" value="Unassembled WGS sequence"/>
</dbReference>